<dbReference type="EMBL" id="PVBQ01000002">
    <property type="protein sequence ID" value="PRD48953.1"/>
    <property type="molecule type" value="Genomic_DNA"/>
</dbReference>
<keyword evidence="2" id="KW-1185">Reference proteome</keyword>
<organism evidence="1 2">
    <name type="scientific">Sphingobacterium haloxyli</name>
    <dbReference type="NCBI Taxonomy" id="2100533"/>
    <lineage>
        <taxon>Bacteria</taxon>
        <taxon>Pseudomonadati</taxon>
        <taxon>Bacteroidota</taxon>
        <taxon>Sphingobacteriia</taxon>
        <taxon>Sphingobacteriales</taxon>
        <taxon>Sphingobacteriaceae</taxon>
        <taxon>Sphingobacterium</taxon>
    </lineage>
</organism>
<name>A0A2S9J834_9SPHI</name>
<reference evidence="1 2" key="1">
    <citation type="submission" date="2018-02" db="EMBL/GenBank/DDBJ databases">
        <title>The draft genome of Sphingobacterium sp. 5JN-11.</title>
        <authorList>
            <person name="Liu L."/>
            <person name="Li L."/>
            <person name="Liang L."/>
            <person name="Zhang X."/>
            <person name="Wang T."/>
        </authorList>
    </citation>
    <scope>NUCLEOTIDE SEQUENCE [LARGE SCALE GENOMIC DNA]</scope>
    <source>
        <strain evidence="1 2">5JN-11</strain>
    </source>
</reference>
<dbReference type="Proteomes" id="UP000239711">
    <property type="component" value="Unassembled WGS sequence"/>
</dbReference>
<dbReference type="InterPro" id="IPR032299">
    <property type="entry name" value="DUF4843"/>
</dbReference>
<evidence type="ECO:0008006" key="3">
    <source>
        <dbReference type="Google" id="ProtNLM"/>
    </source>
</evidence>
<comment type="caution">
    <text evidence="1">The sequence shown here is derived from an EMBL/GenBank/DDBJ whole genome shotgun (WGS) entry which is preliminary data.</text>
</comment>
<proteinExistence type="predicted"/>
<dbReference type="Pfam" id="PF16132">
    <property type="entry name" value="DUF4843"/>
    <property type="match status" value="1"/>
</dbReference>
<evidence type="ECO:0000313" key="2">
    <source>
        <dbReference type="Proteomes" id="UP000239711"/>
    </source>
</evidence>
<gene>
    <name evidence="1" type="ORF">C5745_03170</name>
</gene>
<protein>
    <recommendedName>
        <fullName evidence="3">DUF4843 domain-containing protein</fullName>
    </recommendedName>
</protein>
<dbReference type="AlphaFoldDB" id="A0A2S9J834"/>
<accession>A0A2S9J834</accession>
<sequence length="246" mass="28120">MKKRTIYGLLALLLILGCKEDERLMFEDEASVYFGAQLNNGGFYSLDSLNYSFAFEPEEVEQDTFYVYCRITGLAADHDRRINFVADEGNDAKSGYHYEILNPLIPAGQYGNDIAIVLYRQPGLRDSLVTALLRIKDSEDLRAGYNDTGAQPVGRSEYTRREFKFTITDQLLKPTNWDSSWLSSFGEYSEVKIRFISSVTGYTSWGSNPLPQDRNFIVQTAYQALYNYEQENGDLIDENGNPVKFY</sequence>
<dbReference type="RefSeq" id="WP_105715518.1">
    <property type="nucleotide sequence ID" value="NZ_PVBQ01000002.1"/>
</dbReference>
<dbReference type="OrthoDB" id="1094864at2"/>
<dbReference type="PROSITE" id="PS51257">
    <property type="entry name" value="PROKAR_LIPOPROTEIN"/>
    <property type="match status" value="1"/>
</dbReference>
<evidence type="ECO:0000313" key="1">
    <source>
        <dbReference type="EMBL" id="PRD48953.1"/>
    </source>
</evidence>